<evidence type="ECO:0000313" key="3">
    <source>
        <dbReference type="Proteomes" id="UP000177693"/>
    </source>
</evidence>
<dbReference type="Pfam" id="PF02498">
    <property type="entry name" value="Bro-N"/>
    <property type="match status" value="1"/>
</dbReference>
<reference evidence="2 3" key="1">
    <citation type="journal article" date="2016" name="Nat. Commun.">
        <title>Thousands of microbial genomes shed light on interconnected biogeochemical processes in an aquifer system.</title>
        <authorList>
            <person name="Anantharaman K."/>
            <person name="Brown C.T."/>
            <person name="Hug L.A."/>
            <person name="Sharon I."/>
            <person name="Castelle C.J."/>
            <person name="Probst A.J."/>
            <person name="Thomas B.C."/>
            <person name="Singh A."/>
            <person name="Wilkins M.J."/>
            <person name="Karaoz U."/>
            <person name="Brodie E.L."/>
            <person name="Williams K.H."/>
            <person name="Hubbard S.S."/>
            <person name="Banfield J.F."/>
        </authorList>
    </citation>
    <scope>NUCLEOTIDE SEQUENCE [LARGE SCALE GENOMIC DNA]</scope>
</reference>
<dbReference type="EMBL" id="MFVL01000024">
    <property type="protein sequence ID" value="OGJ01018.1"/>
    <property type="molecule type" value="Genomic_DNA"/>
</dbReference>
<comment type="caution">
    <text evidence="2">The sequence shown here is derived from an EMBL/GenBank/DDBJ whole genome shotgun (WGS) entry which is preliminary data.</text>
</comment>
<dbReference type="InterPro" id="IPR003497">
    <property type="entry name" value="BRO_N_domain"/>
</dbReference>
<evidence type="ECO:0000259" key="1">
    <source>
        <dbReference type="Pfam" id="PF02498"/>
    </source>
</evidence>
<dbReference type="AlphaFoldDB" id="A0A1F6Y3Q2"/>
<protein>
    <recommendedName>
        <fullName evidence="1">Bro-N domain-containing protein</fullName>
    </recommendedName>
</protein>
<dbReference type="Proteomes" id="UP000177693">
    <property type="component" value="Unassembled WGS sequence"/>
</dbReference>
<sequence>MKHEIVQKLHKNFNDYAQKTENGLEFWFARDLQALLGYEQWKNFQKVIERAKIAAQTASLSVADHFADAGKMVLTGSGAKREIDDIALTRHACYLIAQNGDPRKEEIAFAMAYFAIQTRKQELVEKRIPEMERLGFRENLTNSEKELSGIIYERGVDNMGFARIVPENLPPEEDIKKVERRLKSEDRKFLKGSKKK</sequence>
<name>A0A1F6Y3Q2_9BACT</name>
<accession>A0A1F6Y3Q2</accession>
<gene>
    <name evidence="2" type="ORF">A3I23_01790</name>
</gene>
<organism evidence="2 3">
    <name type="scientific">Candidatus Nomurabacteria bacterium RIFCSPLOWO2_02_FULL_40_67</name>
    <dbReference type="NCBI Taxonomy" id="1801787"/>
    <lineage>
        <taxon>Bacteria</taxon>
        <taxon>Candidatus Nomuraibacteriota</taxon>
    </lineage>
</organism>
<feature type="domain" description="Bro-N" evidence="1">
    <location>
        <begin position="22"/>
        <end position="110"/>
    </location>
</feature>
<proteinExistence type="predicted"/>
<evidence type="ECO:0000313" key="2">
    <source>
        <dbReference type="EMBL" id="OGJ01018.1"/>
    </source>
</evidence>